<gene>
    <name evidence="9" type="primary">GSNAP</name>
    <name evidence="9" type="ORF">g.17382</name>
</gene>
<dbReference type="EMBL" id="GDJX01017790">
    <property type="protein sequence ID" value="JAT50146.1"/>
    <property type="molecule type" value="Transcribed_RNA"/>
</dbReference>
<dbReference type="InterPro" id="IPR019734">
    <property type="entry name" value="TPR_rpt"/>
</dbReference>
<evidence type="ECO:0000256" key="5">
    <source>
        <dbReference type="ARBA" id="ARBA00022927"/>
    </source>
</evidence>
<protein>
    <recommendedName>
        <fullName evidence="7">Gamma-soluble NSF attachment protein</fullName>
    </recommendedName>
    <alternativeName>
        <fullName evidence="8">N-ethylmaleimide-sensitive factor attachment protein gamma</fullName>
    </alternativeName>
</protein>
<dbReference type="SMART" id="SM00028">
    <property type="entry name" value="TPR"/>
    <property type="match status" value="3"/>
</dbReference>
<name>A0A1D1Y6C5_9ARAE</name>
<evidence type="ECO:0000256" key="2">
    <source>
        <dbReference type="ARBA" id="ARBA00010050"/>
    </source>
</evidence>
<reference evidence="9" key="1">
    <citation type="submission" date="2015-07" db="EMBL/GenBank/DDBJ databases">
        <title>Transcriptome Assembly of Anthurium amnicola.</title>
        <authorList>
            <person name="Suzuki J."/>
        </authorList>
    </citation>
    <scope>NUCLEOTIDE SEQUENCE</scope>
</reference>
<keyword evidence="4" id="KW-0931">ER-Golgi transport</keyword>
<dbReference type="GO" id="GO:0005483">
    <property type="term" value="F:soluble NSF attachment protein activity"/>
    <property type="evidence" value="ECO:0007669"/>
    <property type="project" value="TreeGrafter"/>
</dbReference>
<evidence type="ECO:0000256" key="8">
    <source>
        <dbReference type="ARBA" id="ARBA00042485"/>
    </source>
</evidence>
<dbReference type="GO" id="GO:0016192">
    <property type="term" value="P:vesicle-mediated transport"/>
    <property type="evidence" value="ECO:0007669"/>
    <property type="project" value="UniProtKB-KW"/>
</dbReference>
<dbReference type="AlphaFoldDB" id="A0A1D1Y6C5"/>
<evidence type="ECO:0000256" key="7">
    <source>
        <dbReference type="ARBA" id="ARBA00040047"/>
    </source>
</evidence>
<dbReference type="GO" id="GO:0006886">
    <property type="term" value="P:intracellular protein transport"/>
    <property type="evidence" value="ECO:0007669"/>
    <property type="project" value="InterPro"/>
</dbReference>
<proteinExistence type="inferred from homology"/>
<keyword evidence="3" id="KW-0813">Transport</keyword>
<evidence type="ECO:0000256" key="6">
    <source>
        <dbReference type="ARBA" id="ARBA00023136"/>
    </source>
</evidence>
<dbReference type="PANTHER" id="PTHR13768">
    <property type="entry name" value="SOLUBLE NSF ATTACHMENT PROTEIN SNAP"/>
    <property type="match status" value="1"/>
</dbReference>
<dbReference type="GO" id="GO:0031201">
    <property type="term" value="C:SNARE complex"/>
    <property type="evidence" value="ECO:0007669"/>
    <property type="project" value="TreeGrafter"/>
</dbReference>
<keyword evidence="6" id="KW-0472">Membrane</keyword>
<accession>A0A1D1Y6C5</accession>
<dbReference type="GO" id="GO:0019905">
    <property type="term" value="F:syntaxin binding"/>
    <property type="evidence" value="ECO:0007669"/>
    <property type="project" value="TreeGrafter"/>
</dbReference>
<dbReference type="GO" id="GO:0005774">
    <property type="term" value="C:vacuolar membrane"/>
    <property type="evidence" value="ECO:0007669"/>
    <property type="project" value="TreeGrafter"/>
</dbReference>
<dbReference type="InterPro" id="IPR000744">
    <property type="entry name" value="NSF_attach"/>
</dbReference>
<dbReference type="SUPFAM" id="SSF48452">
    <property type="entry name" value="TPR-like"/>
    <property type="match status" value="1"/>
</dbReference>
<sequence>MSKVDPDKLMLKADKLTKLSFTRWTSDWKNAVMLYEKAAIEYRMARDDEKAKIAFEKASKCHEMISQPWDAAKHLESAGLMAKQLGRWNEVVDYFRRASELYNECGRAQPASDALAKGARHLQEVNPEEAIQFYIDACALLEEDGKEQMAFDLYRDATDLYIKLERYTDAATILLRWGLAADHCNAVNSQCKAYLGAIIVYLYTHDFKQAEKCYNDCSQIAAFLGSDQGRCASKLLSAYEEGDVEEIKRITMSSTISHLDHMIIRLARKLPTGDVKSLKTGETEEEPLDDNDLT</sequence>
<comment type="similarity">
    <text evidence="2">Belongs to the SNAP family.</text>
</comment>
<evidence type="ECO:0000313" key="9">
    <source>
        <dbReference type="EMBL" id="JAT50146.1"/>
    </source>
</evidence>
<comment type="subcellular location">
    <subcellularLocation>
        <location evidence="1">Membrane</location>
        <topology evidence="1">Peripheral membrane protein</topology>
    </subcellularLocation>
</comment>
<evidence type="ECO:0000256" key="4">
    <source>
        <dbReference type="ARBA" id="ARBA00022892"/>
    </source>
</evidence>
<organism evidence="9">
    <name type="scientific">Anthurium amnicola</name>
    <dbReference type="NCBI Taxonomy" id="1678845"/>
    <lineage>
        <taxon>Eukaryota</taxon>
        <taxon>Viridiplantae</taxon>
        <taxon>Streptophyta</taxon>
        <taxon>Embryophyta</taxon>
        <taxon>Tracheophyta</taxon>
        <taxon>Spermatophyta</taxon>
        <taxon>Magnoliopsida</taxon>
        <taxon>Liliopsida</taxon>
        <taxon>Araceae</taxon>
        <taxon>Pothoideae</taxon>
        <taxon>Potheae</taxon>
        <taxon>Anthurium</taxon>
    </lineage>
</organism>
<evidence type="ECO:0000256" key="3">
    <source>
        <dbReference type="ARBA" id="ARBA00022448"/>
    </source>
</evidence>
<dbReference type="Pfam" id="PF14938">
    <property type="entry name" value="SNAP"/>
    <property type="match status" value="1"/>
</dbReference>
<dbReference type="InterPro" id="IPR011990">
    <property type="entry name" value="TPR-like_helical_dom_sf"/>
</dbReference>
<keyword evidence="5" id="KW-0653">Protein transport</keyword>
<dbReference type="PANTHER" id="PTHR13768:SF2">
    <property type="entry name" value="GAMMA-SOLUBLE NSF ATTACHMENT PROTEIN"/>
    <property type="match status" value="1"/>
</dbReference>
<dbReference type="FunFam" id="1.25.40.10:FF:000323">
    <property type="entry name" value="Gamma-soluble NSF attachment protein"/>
    <property type="match status" value="1"/>
</dbReference>
<dbReference type="Gene3D" id="1.25.40.10">
    <property type="entry name" value="Tetratricopeptide repeat domain"/>
    <property type="match status" value="1"/>
</dbReference>
<evidence type="ECO:0000256" key="1">
    <source>
        <dbReference type="ARBA" id="ARBA00004170"/>
    </source>
</evidence>